<organism evidence="7 8">
    <name type="scientific">Alicyclobacillus dauci</name>
    <dbReference type="NCBI Taxonomy" id="1475485"/>
    <lineage>
        <taxon>Bacteria</taxon>
        <taxon>Bacillati</taxon>
        <taxon>Bacillota</taxon>
        <taxon>Bacilli</taxon>
        <taxon>Bacillales</taxon>
        <taxon>Alicyclobacillaceae</taxon>
        <taxon>Alicyclobacillus</taxon>
    </lineage>
</organism>
<feature type="domain" description="Extradiol ring-cleavage dioxygenase class III enzyme subunit B" evidence="6">
    <location>
        <begin position="5"/>
        <end position="255"/>
    </location>
</feature>
<dbReference type="EMBL" id="CP104064">
    <property type="protein sequence ID" value="WAH35680.1"/>
    <property type="molecule type" value="Genomic_DNA"/>
</dbReference>
<protein>
    <submittedName>
        <fullName evidence="7">Dioxygenase</fullName>
    </submittedName>
</protein>
<name>A0ABY6YYU6_9BACL</name>
<evidence type="ECO:0000256" key="3">
    <source>
        <dbReference type="ARBA" id="ARBA00022723"/>
    </source>
</evidence>
<proteinExistence type="inferred from homology"/>
<reference evidence="7" key="1">
    <citation type="submission" date="2022-08" db="EMBL/GenBank/DDBJ databases">
        <title>Alicyclobacillus dauci DSM2870, complete genome.</title>
        <authorList>
            <person name="Wang Q."/>
            <person name="Cai R."/>
            <person name="Wang Z."/>
        </authorList>
    </citation>
    <scope>NUCLEOTIDE SEQUENCE</scope>
    <source>
        <strain evidence="7">DSM 28700</strain>
    </source>
</reference>
<evidence type="ECO:0000256" key="2">
    <source>
        <dbReference type="ARBA" id="ARBA00007581"/>
    </source>
</evidence>
<dbReference type="GO" id="GO:0051213">
    <property type="term" value="F:dioxygenase activity"/>
    <property type="evidence" value="ECO:0007669"/>
    <property type="project" value="UniProtKB-KW"/>
</dbReference>
<keyword evidence="4" id="KW-0862">Zinc</keyword>
<keyword evidence="3" id="KW-0479">Metal-binding</keyword>
<dbReference type="PANTHER" id="PTHR30096">
    <property type="entry name" value="4,5-DOPA DIOXYGENASE EXTRADIOL-LIKE PROTEIN"/>
    <property type="match status" value="1"/>
</dbReference>
<evidence type="ECO:0000256" key="4">
    <source>
        <dbReference type="ARBA" id="ARBA00022833"/>
    </source>
</evidence>
<comment type="cofactor">
    <cofactor evidence="1">
        <name>Zn(2+)</name>
        <dbReference type="ChEBI" id="CHEBI:29105"/>
    </cofactor>
</comment>
<dbReference type="CDD" id="cd07363">
    <property type="entry name" value="45_DOPA_Dioxygenase"/>
    <property type="match status" value="1"/>
</dbReference>
<comment type="similarity">
    <text evidence="2">Belongs to the DODA-type extradiol aromatic ring-opening dioxygenase family.</text>
</comment>
<dbReference type="PANTHER" id="PTHR30096:SF0">
    <property type="entry name" value="4,5-DOPA DIOXYGENASE EXTRADIOL-LIKE PROTEIN"/>
    <property type="match status" value="1"/>
</dbReference>
<dbReference type="Gene3D" id="3.40.830.10">
    <property type="entry name" value="LigB-like"/>
    <property type="match status" value="1"/>
</dbReference>
<evidence type="ECO:0000256" key="5">
    <source>
        <dbReference type="ARBA" id="ARBA00023002"/>
    </source>
</evidence>
<sequence length="258" mass="29461">MMPSLFVSHGSPIIAIEDNEYTKFLAYLGRRFPRPKAIALFSAHWESDTEMVSEATEYETIYDFGGFPEALYQITYPAKGSPQVAKEIEQMFEKDSISYQIDDSRGLDHGEWVVLRFMYPNADVPVVSMSINPDFTPAQQYKIGKSLEALREQDVLIIGSGVTVHNLGLLERNDTRINDWAVEFDDWLSANITEWNLDALFQYDKLAPHVRLAVPLHGNEHFVPLFYAMGAADSARQVKLLHRSYRFGNLSQSIWQFA</sequence>
<gene>
    <name evidence="7" type="ORF">NZD86_15545</name>
</gene>
<evidence type="ECO:0000256" key="1">
    <source>
        <dbReference type="ARBA" id="ARBA00001947"/>
    </source>
</evidence>
<evidence type="ECO:0000259" key="6">
    <source>
        <dbReference type="Pfam" id="PF02900"/>
    </source>
</evidence>
<evidence type="ECO:0000313" key="8">
    <source>
        <dbReference type="Proteomes" id="UP001164803"/>
    </source>
</evidence>
<evidence type="ECO:0000313" key="7">
    <source>
        <dbReference type="EMBL" id="WAH35680.1"/>
    </source>
</evidence>
<dbReference type="InterPro" id="IPR004183">
    <property type="entry name" value="Xdiol_dOase_suB"/>
</dbReference>
<keyword evidence="7" id="KW-0223">Dioxygenase</keyword>
<keyword evidence="5" id="KW-0560">Oxidoreductase</keyword>
<dbReference type="InterPro" id="IPR014436">
    <property type="entry name" value="Extradiol_dOase_DODA"/>
</dbReference>
<dbReference type="Proteomes" id="UP001164803">
    <property type="component" value="Chromosome"/>
</dbReference>
<dbReference type="PIRSF" id="PIRSF006157">
    <property type="entry name" value="Doxgns_DODA"/>
    <property type="match status" value="1"/>
</dbReference>
<dbReference type="RefSeq" id="WP_268042962.1">
    <property type="nucleotide sequence ID" value="NZ_CP104064.1"/>
</dbReference>
<dbReference type="Pfam" id="PF02900">
    <property type="entry name" value="LigB"/>
    <property type="match status" value="1"/>
</dbReference>
<keyword evidence="8" id="KW-1185">Reference proteome</keyword>
<dbReference type="SUPFAM" id="SSF53213">
    <property type="entry name" value="LigB-like"/>
    <property type="match status" value="1"/>
</dbReference>
<accession>A0ABY6YYU6</accession>